<dbReference type="EMBL" id="JAAQTL010000001">
    <property type="protein sequence ID" value="NID16476.1"/>
    <property type="molecule type" value="Genomic_DNA"/>
</dbReference>
<comment type="caution">
    <text evidence="3">The sequence shown here is derived from an EMBL/GenBank/DDBJ whole genome shotgun (WGS) entry which is preliminary data.</text>
</comment>
<comment type="similarity">
    <text evidence="1 2">Belongs to the short-chain dehydrogenases/reductases (SDR) family.</text>
</comment>
<evidence type="ECO:0000256" key="2">
    <source>
        <dbReference type="RuleBase" id="RU000363"/>
    </source>
</evidence>
<evidence type="ECO:0000256" key="1">
    <source>
        <dbReference type="ARBA" id="ARBA00006484"/>
    </source>
</evidence>
<gene>
    <name evidence="3" type="ORF">HBF32_13480</name>
</gene>
<accession>A0A7X5QW47</accession>
<protein>
    <submittedName>
        <fullName evidence="3">SDR family NAD(P)-dependent oxidoreductase</fullName>
    </submittedName>
</protein>
<evidence type="ECO:0000313" key="3">
    <source>
        <dbReference type="EMBL" id="NID16476.1"/>
    </source>
</evidence>
<dbReference type="Proteomes" id="UP000518878">
    <property type="component" value="Unassembled WGS sequence"/>
</dbReference>
<proteinExistence type="inferred from homology"/>
<dbReference type="SUPFAM" id="SSF51735">
    <property type="entry name" value="NAD(P)-binding Rossmann-fold domains"/>
    <property type="match status" value="1"/>
</dbReference>
<sequence>MSAANVHRLPVQARRTKTVAVEPPLSQRVALVSGANRGIGLEVAKQLAASGVTVFMGMREPGKGEKVARAIRELGGDAHAIRLNVTKQDDIDKAIAHIGDHFGRLDILVNNAGGYYDPDGRPSTPDLDVIRGALEVNLIGAWCLTAAALPLMKRHGYGRVVNVSSECAVRAICGENSPAYRVSKAALNAYTQVLAREMAGSGILVNAVCPGWTATALGGSGGRPAAESAEGVVWAALLSEREASSGEFFRDRMKIGW</sequence>
<name>A0A7X5QW47_9GAMM</name>
<keyword evidence="4" id="KW-1185">Reference proteome</keyword>
<dbReference type="InterPro" id="IPR050259">
    <property type="entry name" value="SDR"/>
</dbReference>
<reference evidence="3 4" key="1">
    <citation type="journal article" date="2006" name="Int. J. Syst. Evol. Microbiol.">
        <title>Dyella yeojuensis sp. nov., isolated from greenhouse soil in Korea.</title>
        <authorList>
            <person name="Kim B.Y."/>
            <person name="Weon H.Y."/>
            <person name="Lee K.H."/>
            <person name="Seok S.J."/>
            <person name="Kwon S.W."/>
            <person name="Go S.J."/>
            <person name="Stackebrandt E."/>
        </authorList>
    </citation>
    <scope>NUCLEOTIDE SEQUENCE [LARGE SCALE GENOMIC DNA]</scope>
    <source>
        <strain evidence="3 4">DSM 17673</strain>
    </source>
</reference>
<dbReference type="InterPro" id="IPR036291">
    <property type="entry name" value="NAD(P)-bd_dom_sf"/>
</dbReference>
<dbReference type="Pfam" id="PF00106">
    <property type="entry name" value="adh_short"/>
    <property type="match status" value="1"/>
</dbReference>
<evidence type="ECO:0000313" key="4">
    <source>
        <dbReference type="Proteomes" id="UP000518878"/>
    </source>
</evidence>
<dbReference type="PANTHER" id="PTHR42879:SF2">
    <property type="entry name" value="3-OXOACYL-[ACYL-CARRIER-PROTEIN] REDUCTASE FABG"/>
    <property type="match status" value="1"/>
</dbReference>
<dbReference type="PRINTS" id="PR00080">
    <property type="entry name" value="SDRFAMILY"/>
</dbReference>
<dbReference type="PRINTS" id="PR00081">
    <property type="entry name" value="GDHRDH"/>
</dbReference>
<dbReference type="AlphaFoldDB" id="A0A7X5QW47"/>
<dbReference type="Gene3D" id="3.40.50.720">
    <property type="entry name" value="NAD(P)-binding Rossmann-like Domain"/>
    <property type="match status" value="1"/>
</dbReference>
<dbReference type="InterPro" id="IPR002347">
    <property type="entry name" value="SDR_fam"/>
</dbReference>
<organism evidence="3 4">
    <name type="scientific">Luteibacter yeojuensis</name>
    <dbReference type="NCBI Taxonomy" id="345309"/>
    <lineage>
        <taxon>Bacteria</taxon>
        <taxon>Pseudomonadati</taxon>
        <taxon>Pseudomonadota</taxon>
        <taxon>Gammaproteobacteria</taxon>
        <taxon>Lysobacterales</taxon>
        <taxon>Rhodanobacteraceae</taxon>
        <taxon>Luteibacter</taxon>
    </lineage>
</organism>
<dbReference type="PANTHER" id="PTHR42879">
    <property type="entry name" value="3-OXOACYL-(ACYL-CARRIER-PROTEIN) REDUCTASE"/>
    <property type="match status" value="1"/>
</dbReference>
<dbReference type="RefSeq" id="WP_166700111.1">
    <property type="nucleotide sequence ID" value="NZ_JAAQTL010000001.1"/>
</dbReference>